<evidence type="ECO:0000313" key="6">
    <source>
        <dbReference type="EMBL" id="GAA4025825.1"/>
    </source>
</evidence>
<dbReference type="InterPro" id="IPR023753">
    <property type="entry name" value="FAD/NAD-binding_dom"/>
</dbReference>
<evidence type="ECO:0000259" key="5">
    <source>
        <dbReference type="Pfam" id="PF07992"/>
    </source>
</evidence>
<name>A0ABP7TG76_9BURK</name>
<feature type="domain" description="FAD/NAD(P)-binding" evidence="5">
    <location>
        <begin position="8"/>
        <end position="307"/>
    </location>
</feature>
<proteinExistence type="predicted"/>
<dbReference type="Proteomes" id="UP001501353">
    <property type="component" value="Unassembled WGS sequence"/>
</dbReference>
<keyword evidence="7" id="KW-1185">Reference proteome</keyword>
<evidence type="ECO:0000256" key="2">
    <source>
        <dbReference type="ARBA" id="ARBA00022630"/>
    </source>
</evidence>
<sequence>MNASQKRLLLIGGGHSHLFVLEALRKQPSAARAQLDVTLLSSDLDTPYSGMLPGLVAGHYRSSECHVDLRALAAEAGVHLLPATVERLDLTRNCAYSATDSWSFDVVSLDIGSTPPVNSIPGARGLGLTVKPIDRFLQQWAGLQSHVDALARPIHLVMVGGGAGGVELVLAMAHRLQAHRHQVKWSLVSRGDLLPGYPRRAARLMAQRLAAAGIAIRTGSAIVRAEADRIYFADGSQAACDQVLWATGSAAQSWPGAAGLACVDDGFISVNAHLQSVSHPHVFAAGDIATDTTQPRPKAGVFAVRQGPVLADNLLRYASGQPLLQYRAQRDYLSLLSTGGRHAIGCWYGLVWQGDWVWQWKNRIDRKFMARFSAPFEANRITPPASL</sequence>
<comment type="cofactor">
    <cofactor evidence="1">
        <name>FAD</name>
        <dbReference type="ChEBI" id="CHEBI:57692"/>
    </cofactor>
</comment>
<evidence type="ECO:0000256" key="3">
    <source>
        <dbReference type="ARBA" id="ARBA00022827"/>
    </source>
</evidence>
<dbReference type="NCBIfam" id="TIGR03169">
    <property type="entry name" value="Nterm_to_SelD"/>
    <property type="match status" value="1"/>
</dbReference>
<dbReference type="InterPro" id="IPR051169">
    <property type="entry name" value="NADH-Q_oxidoreductase"/>
</dbReference>
<dbReference type="PANTHER" id="PTHR42913">
    <property type="entry name" value="APOPTOSIS-INDUCING FACTOR 1"/>
    <property type="match status" value="1"/>
</dbReference>
<dbReference type="RefSeq" id="WP_344763619.1">
    <property type="nucleotide sequence ID" value="NZ_BAAAZE010000008.1"/>
</dbReference>
<evidence type="ECO:0000256" key="4">
    <source>
        <dbReference type="ARBA" id="ARBA00023002"/>
    </source>
</evidence>
<accession>A0ABP7TG76</accession>
<dbReference type="Gene3D" id="3.50.50.100">
    <property type="match status" value="1"/>
</dbReference>
<keyword evidence="3" id="KW-0274">FAD</keyword>
<dbReference type="PANTHER" id="PTHR42913:SF9">
    <property type="entry name" value="SLR1591 PROTEIN"/>
    <property type="match status" value="1"/>
</dbReference>
<dbReference type="SUPFAM" id="SSF51905">
    <property type="entry name" value="FAD/NAD(P)-binding domain"/>
    <property type="match status" value="2"/>
</dbReference>
<dbReference type="InterPro" id="IPR036188">
    <property type="entry name" value="FAD/NAD-bd_sf"/>
</dbReference>
<evidence type="ECO:0000313" key="7">
    <source>
        <dbReference type="Proteomes" id="UP001501353"/>
    </source>
</evidence>
<dbReference type="Pfam" id="PF07992">
    <property type="entry name" value="Pyr_redox_2"/>
    <property type="match status" value="1"/>
</dbReference>
<dbReference type="EMBL" id="BAAAZE010000008">
    <property type="protein sequence ID" value="GAA4025825.1"/>
    <property type="molecule type" value="Genomic_DNA"/>
</dbReference>
<evidence type="ECO:0000256" key="1">
    <source>
        <dbReference type="ARBA" id="ARBA00001974"/>
    </source>
</evidence>
<reference evidence="7" key="1">
    <citation type="journal article" date="2019" name="Int. J. Syst. Evol. Microbiol.">
        <title>The Global Catalogue of Microorganisms (GCM) 10K type strain sequencing project: providing services to taxonomists for standard genome sequencing and annotation.</title>
        <authorList>
            <consortium name="The Broad Institute Genomics Platform"/>
            <consortium name="The Broad Institute Genome Sequencing Center for Infectious Disease"/>
            <person name="Wu L."/>
            <person name="Ma J."/>
        </authorList>
    </citation>
    <scope>NUCLEOTIDE SEQUENCE [LARGE SCALE GENOMIC DNA]</scope>
    <source>
        <strain evidence="7">JCM 16673</strain>
    </source>
</reference>
<keyword evidence="2" id="KW-0285">Flavoprotein</keyword>
<organism evidence="6 7">
    <name type="scientific">Actimicrobium antarcticum</name>
    <dbReference type="NCBI Taxonomy" id="1051899"/>
    <lineage>
        <taxon>Bacteria</taxon>
        <taxon>Pseudomonadati</taxon>
        <taxon>Pseudomonadota</taxon>
        <taxon>Betaproteobacteria</taxon>
        <taxon>Burkholderiales</taxon>
        <taxon>Oxalobacteraceae</taxon>
        <taxon>Actimicrobium</taxon>
    </lineage>
</organism>
<keyword evidence="4" id="KW-0560">Oxidoreductase</keyword>
<comment type="caution">
    <text evidence="6">The sequence shown here is derived from an EMBL/GenBank/DDBJ whole genome shotgun (WGS) entry which is preliminary data.</text>
</comment>
<dbReference type="InterPro" id="IPR017584">
    <property type="entry name" value="Pyridine_nucleo_diS_OxRdtase_N"/>
</dbReference>
<protein>
    <submittedName>
        <fullName evidence="6">FAD-dependent oxidoreductase</fullName>
    </submittedName>
</protein>
<gene>
    <name evidence="6" type="ORF">GCM10022212_24700</name>
</gene>